<dbReference type="Proteomes" id="UP000460718">
    <property type="component" value="Unassembled WGS sequence"/>
</dbReference>
<evidence type="ECO:0000313" key="7">
    <source>
        <dbReference type="EMBL" id="KAE9212491.1"/>
    </source>
</evidence>
<evidence type="ECO:0000313" key="2">
    <source>
        <dbReference type="EMBL" id="KAE8999867.1"/>
    </source>
</evidence>
<dbReference type="AlphaFoldDB" id="A0A6A4D6H1"/>
<evidence type="ECO:0000313" key="11">
    <source>
        <dbReference type="Proteomes" id="UP000429523"/>
    </source>
</evidence>
<evidence type="ECO:0000313" key="4">
    <source>
        <dbReference type="EMBL" id="KAE9100539.1"/>
    </source>
</evidence>
<evidence type="ECO:0000313" key="19">
    <source>
        <dbReference type="Proteomes" id="UP000486351"/>
    </source>
</evidence>
<dbReference type="Proteomes" id="UP000441208">
    <property type="component" value="Unassembled WGS sequence"/>
</dbReference>
<evidence type="ECO:0000313" key="1">
    <source>
        <dbReference type="EMBL" id="KAE8933530.1"/>
    </source>
</evidence>
<sequence>MSVFRAALDNGTQSVSRTTVVKTQLHIANLSIKPWDLLLSNPIRGLQAFNNTTKIFVAGPAHAKALFPIYSALTRRAPRQSWLFVVLVDAADGDYFKTLDSADVPTWLLENIFEKFAGTHVVDGIAYLQEEMGVGSISSYGYCWGAYIGPKTIVSVAAGNPAEEATCRRCIMPSQCPNC</sequence>
<dbReference type="Proteomes" id="UP000440367">
    <property type="component" value="Unassembled WGS sequence"/>
</dbReference>
<dbReference type="EMBL" id="QXFZ01000949">
    <property type="protein sequence ID" value="KAE9100510.1"/>
    <property type="molecule type" value="Genomic_DNA"/>
</dbReference>
<evidence type="ECO:0000313" key="20">
    <source>
        <dbReference type="Proteomes" id="UP000488956"/>
    </source>
</evidence>
<evidence type="ECO:0000313" key="9">
    <source>
        <dbReference type="EMBL" id="KAE9302947.1"/>
    </source>
</evidence>
<evidence type="ECO:0000313" key="17">
    <source>
        <dbReference type="Proteomes" id="UP000460718"/>
    </source>
</evidence>
<dbReference type="EMBL" id="QXGF01001002">
    <property type="protein sequence ID" value="KAE8933530.1"/>
    <property type="molecule type" value="Genomic_DNA"/>
</dbReference>
<dbReference type="EMBL" id="QXFW01000933">
    <property type="protein sequence ID" value="KAE8999867.1"/>
    <property type="molecule type" value="Genomic_DNA"/>
</dbReference>
<proteinExistence type="predicted"/>
<dbReference type="Proteomes" id="UP000486351">
    <property type="component" value="Unassembled WGS sequence"/>
</dbReference>
<reference evidence="11 12" key="1">
    <citation type="submission" date="2018-08" db="EMBL/GenBank/DDBJ databases">
        <title>Genomic investigation of the strawberry pathogen Phytophthora fragariae indicates pathogenicity is determined by transcriptional variation in three key races.</title>
        <authorList>
            <person name="Adams T.M."/>
            <person name="Armitage A.D."/>
            <person name="Sobczyk M.K."/>
            <person name="Bates H.J."/>
            <person name="Dunwell J.M."/>
            <person name="Nellist C.F."/>
            <person name="Harrison R.J."/>
        </authorList>
    </citation>
    <scope>NUCLEOTIDE SEQUENCE [LARGE SCALE GENOMIC DNA]</scope>
    <source>
        <strain evidence="9 13">A4</strain>
        <strain evidence="8 14">BC-1</strain>
        <strain evidence="7 18">BC-23</strain>
        <strain evidence="6 12">NOV-27</strain>
        <strain evidence="5 15">NOV-5</strain>
        <strain evidence="3 16">NOV-71</strain>
        <strain evidence="10 19">NOV-77</strain>
        <strain evidence="1 11">NOV-9</strain>
        <strain evidence="4 20">ONT-3</strain>
        <strain evidence="2 17">SCRP245</strain>
    </source>
</reference>
<dbReference type="EMBL" id="QXGA01001039">
    <property type="protein sequence ID" value="KAE9131072.1"/>
    <property type="molecule type" value="Genomic_DNA"/>
</dbReference>
<dbReference type="EMBL" id="QXGE01000826">
    <property type="protein sequence ID" value="KAE9302947.1"/>
    <property type="molecule type" value="Genomic_DNA"/>
</dbReference>
<evidence type="ECO:0008006" key="21">
    <source>
        <dbReference type="Google" id="ProtNLM"/>
    </source>
</evidence>
<evidence type="ECO:0000313" key="12">
    <source>
        <dbReference type="Proteomes" id="UP000433483"/>
    </source>
</evidence>
<evidence type="ECO:0000313" key="18">
    <source>
        <dbReference type="Proteomes" id="UP000476176"/>
    </source>
</evidence>
<evidence type="ECO:0000313" key="14">
    <source>
        <dbReference type="Proteomes" id="UP000440367"/>
    </source>
</evidence>
<dbReference type="EMBL" id="QXGC01001058">
    <property type="protein sequence ID" value="KAE9212491.1"/>
    <property type="molecule type" value="Genomic_DNA"/>
</dbReference>
<dbReference type="EMBL" id="QXFX01000930">
    <property type="protein sequence ID" value="KAE9100539.1"/>
    <property type="molecule type" value="Genomic_DNA"/>
</dbReference>
<dbReference type="EMBL" id="QXGB01000941">
    <property type="protein sequence ID" value="KAE9200617.1"/>
    <property type="molecule type" value="Genomic_DNA"/>
</dbReference>
<dbReference type="Proteomes" id="UP000437068">
    <property type="component" value="Unassembled WGS sequence"/>
</dbReference>
<evidence type="ECO:0000313" key="3">
    <source>
        <dbReference type="EMBL" id="KAE9100510.1"/>
    </source>
</evidence>
<dbReference type="Proteomes" id="UP000476176">
    <property type="component" value="Unassembled WGS sequence"/>
</dbReference>
<keyword evidence="12" id="KW-1185">Reference proteome</keyword>
<dbReference type="EMBL" id="QXFY01000970">
    <property type="protein sequence ID" value="KAE9332022.1"/>
    <property type="molecule type" value="Genomic_DNA"/>
</dbReference>
<dbReference type="Proteomes" id="UP000433483">
    <property type="component" value="Unassembled WGS sequence"/>
</dbReference>
<accession>A0A6A4D6H1</accession>
<protein>
    <recommendedName>
        <fullName evidence="21">Dienelactone hydrolase domain-containing protein</fullName>
    </recommendedName>
</protein>
<evidence type="ECO:0000313" key="8">
    <source>
        <dbReference type="EMBL" id="KAE9229701.1"/>
    </source>
</evidence>
<evidence type="ECO:0000313" key="10">
    <source>
        <dbReference type="EMBL" id="KAE9332022.1"/>
    </source>
</evidence>
<dbReference type="Proteomes" id="UP000488956">
    <property type="component" value="Unassembled WGS sequence"/>
</dbReference>
<gene>
    <name evidence="9" type="ORF">PF001_g13780</name>
    <name evidence="8" type="ORF">PF002_g13235</name>
    <name evidence="7" type="ORF">PF004_g15615</name>
    <name evidence="6" type="ORF">PF005_g15272</name>
    <name evidence="5" type="ORF">PF006_g15617</name>
    <name evidence="3" type="ORF">PF007_g15487</name>
    <name evidence="10" type="ORF">PF008_g15141</name>
    <name evidence="1" type="ORF">PF009_g16469</name>
    <name evidence="4" type="ORF">PF010_g14785</name>
    <name evidence="2" type="ORF">PF011_g14444</name>
</gene>
<comment type="caution">
    <text evidence="9">The sequence shown here is derived from an EMBL/GenBank/DDBJ whole genome shotgun (WGS) entry which is preliminary data.</text>
</comment>
<evidence type="ECO:0000313" key="15">
    <source>
        <dbReference type="Proteomes" id="UP000440732"/>
    </source>
</evidence>
<dbReference type="OrthoDB" id="17560at2759"/>
<evidence type="ECO:0000313" key="13">
    <source>
        <dbReference type="Proteomes" id="UP000437068"/>
    </source>
</evidence>
<dbReference type="EMBL" id="QXGD01000661">
    <property type="protein sequence ID" value="KAE9229701.1"/>
    <property type="molecule type" value="Genomic_DNA"/>
</dbReference>
<name>A0A6A4D6H1_9STRA</name>
<organism evidence="9 13">
    <name type="scientific">Phytophthora fragariae</name>
    <dbReference type="NCBI Taxonomy" id="53985"/>
    <lineage>
        <taxon>Eukaryota</taxon>
        <taxon>Sar</taxon>
        <taxon>Stramenopiles</taxon>
        <taxon>Oomycota</taxon>
        <taxon>Peronosporomycetes</taxon>
        <taxon>Peronosporales</taxon>
        <taxon>Peronosporaceae</taxon>
        <taxon>Phytophthora</taxon>
    </lineage>
</organism>
<evidence type="ECO:0000313" key="6">
    <source>
        <dbReference type="EMBL" id="KAE9200617.1"/>
    </source>
</evidence>
<evidence type="ECO:0000313" key="16">
    <source>
        <dbReference type="Proteomes" id="UP000441208"/>
    </source>
</evidence>
<dbReference type="Proteomes" id="UP000429523">
    <property type="component" value="Unassembled WGS sequence"/>
</dbReference>
<evidence type="ECO:0000313" key="5">
    <source>
        <dbReference type="EMBL" id="KAE9131072.1"/>
    </source>
</evidence>
<dbReference type="Proteomes" id="UP000440732">
    <property type="component" value="Unassembled WGS sequence"/>
</dbReference>